<dbReference type="GO" id="GO:0017004">
    <property type="term" value="P:cytochrome complex assembly"/>
    <property type="evidence" value="ECO:0007669"/>
    <property type="project" value="UniProtKB-KW"/>
</dbReference>
<keyword evidence="4 8" id="KW-0067">ATP-binding</keyword>
<dbReference type="NCBIfam" id="NF010061">
    <property type="entry name" value="PRK13538.1"/>
    <property type="match status" value="1"/>
</dbReference>
<dbReference type="InterPro" id="IPR003593">
    <property type="entry name" value="AAA+_ATPase"/>
</dbReference>
<dbReference type="GO" id="GO:0022857">
    <property type="term" value="F:transmembrane transporter activity"/>
    <property type="evidence" value="ECO:0007669"/>
    <property type="project" value="InterPro"/>
</dbReference>
<keyword evidence="8" id="KW-0378">Hydrolase</keyword>
<keyword evidence="1" id="KW-0813">Transport</keyword>
<evidence type="ECO:0000256" key="5">
    <source>
        <dbReference type="ARBA" id="ARBA00022967"/>
    </source>
</evidence>
<name>A0A1C9W8X4_9GAMM</name>
<reference evidence="9" key="1">
    <citation type="submission" date="2016-01" db="EMBL/GenBank/DDBJ databases">
        <title>Complete genome sequence of Microbulbifer sp. CCB-MM1, a halophile isolated from Matang Mangrove Forest, Perak.</title>
        <authorList>
            <person name="Moh T.H."/>
            <person name="Dinesh B."/>
            <person name="Lau N.-S."/>
            <person name="Go F."/>
            <person name="Alexander Chong S.-C."/>
        </authorList>
    </citation>
    <scope>NUCLEOTIDE SEQUENCE [LARGE SCALE GENOMIC DNA]</scope>
    <source>
        <strain evidence="9">CCB-MM1</strain>
    </source>
</reference>
<keyword evidence="6" id="KW-0472">Membrane</keyword>
<dbReference type="InterPro" id="IPR027417">
    <property type="entry name" value="P-loop_NTPase"/>
</dbReference>
<evidence type="ECO:0000313" key="8">
    <source>
        <dbReference type="EMBL" id="AOS97608.1"/>
    </source>
</evidence>
<keyword evidence="5" id="KW-1278">Translocase</keyword>
<dbReference type="SMART" id="SM00382">
    <property type="entry name" value="AAA"/>
    <property type="match status" value="1"/>
</dbReference>
<evidence type="ECO:0000259" key="7">
    <source>
        <dbReference type="PROSITE" id="PS50893"/>
    </source>
</evidence>
<feature type="domain" description="ABC transporter" evidence="7">
    <location>
        <begin position="12"/>
        <end position="226"/>
    </location>
</feature>
<dbReference type="STRING" id="1769779.AUP74_02194"/>
<keyword evidence="9" id="KW-1185">Reference proteome</keyword>
<dbReference type="PATRIC" id="fig|1769779.3.peg.2192"/>
<dbReference type="PROSITE" id="PS50893">
    <property type="entry name" value="ABC_TRANSPORTER_2"/>
    <property type="match status" value="1"/>
</dbReference>
<dbReference type="SUPFAM" id="SSF52540">
    <property type="entry name" value="P-loop containing nucleoside triphosphate hydrolases"/>
    <property type="match status" value="1"/>
</dbReference>
<organism evidence="8 9">
    <name type="scientific">Microbulbifer aggregans</name>
    <dbReference type="NCBI Taxonomy" id="1769779"/>
    <lineage>
        <taxon>Bacteria</taxon>
        <taxon>Pseudomonadati</taxon>
        <taxon>Pseudomonadota</taxon>
        <taxon>Gammaproteobacteria</taxon>
        <taxon>Cellvibrionales</taxon>
        <taxon>Microbulbiferaceae</taxon>
        <taxon>Microbulbifer</taxon>
    </lineage>
</organism>
<dbReference type="GO" id="GO:0016887">
    <property type="term" value="F:ATP hydrolysis activity"/>
    <property type="evidence" value="ECO:0007669"/>
    <property type="project" value="InterPro"/>
</dbReference>
<dbReference type="PANTHER" id="PTHR43499">
    <property type="entry name" value="ABC TRANSPORTER I FAMILY MEMBER 1"/>
    <property type="match status" value="1"/>
</dbReference>
<evidence type="ECO:0000256" key="2">
    <source>
        <dbReference type="ARBA" id="ARBA00022741"/>
    </source>
</evidence>
<evidence type="ECO:0000256" key="3">
    <source>
        <dbReference type="ARBA" id="ARBA00022748"/>
    </source>
</evidence>
<dbReference type="NCBIfam" id="TIGR01189">
    <property type="entry name" value="ccmA"/>
    <property type="match status" value="1"/>
</dbReference>
<dbReference type="InterPro" id="IPR005895">
    <property type="entry name" value="ABC_transptr_haem_export_CcmA"/>
</dbReference>
<dbReference type="PANTHER" id="PTHR43499:SF1">
    <property type="entry name" value="ABC TRANSPORTER I FAMILY MEMBER 1"/>
    <property type="match status" value="1"/>
</dbReference>
<proteinExistence type="predicted"/>
<keyword evidence="3" id="KW-0201">Cytochrome c-type biogenesis</keyword>
<protein>
    <submittedName>
        <fullName evidence="8">Cytochrome c biogenesis ATP-binding export protein CcmA</fullName>
        <ecNumber evidence="8">3.6.3.41</ecNumber>
    </submittedName>
</protein>
<dbReference type="RefSeq" id="WP_226999764.1">
    <property type="nucleotide sequence ID" value="NZ_CP014143.1"/>
</dbReference>
<evidence type="ECO:0000313" key="9">
    <source>
        <dbReference type="Proteomes" id="UP000095672"/>
    </source>
</evidence>
<dbReference type="Gene3D" id="3.40.50.300">
    <property type="entry name" value="P-loop containing nucleotide triphosphate hydrolases"/>
    <property type="match status" value="1"/>
</dbReference>
<sequence length="226" mass="23959">MMAPKSLPAPSLRVRQLSCERDGRVLFAGLDFDLGPGQALQIEGANGAGKTTLLRTLIGSATDHRGDISWNGRAFPAGLQELRSHLLYIGHGAGVRRGLTPLENLAWYGASRDDAMRALEQVDLFGFEDSLCQQLSAGQNRRVALARLFLPAAPPLWILDEPLAALDVAGVSGLQGQMACHLSRGGSILFTSHQPVALAGLCTLNLSEFTSSALAAFDQEGADVLA</sequence>
<dbReference type="Pfam" id="PF00005">
    <property type="entry name" value="ABC_tran"/>
    <property type="match status" value="1"/>
</dbReference>
<dbReference type="InterPro" id="IPR003439">
    <property type="entry name" value="ABC_transporter-like_ATP-bd"/>
</dbReference>
<dbReference type="Proteomes" id="UP000095672">
    <property type="component" value="Chromosome"/>
</dbReference>
<dbReference type="KEGG" id="micc:AUP74_02194"/>
<evidence type="ECO:0000256" key="4">
    <source>
        <dbReference type="ARBA" id="ARBA00022840"/>
    </source>
</evidence>
<dbReference type="GO" id="GO:0005524">
    <property type="term" value="F:ATP binding"/>
    <property type="evidence" value="ECO:0007669"/>
    <property type="project" value="UniProtKB-KW"/>
</dbReference>
<evidence type="ECO:0000256" key="6">
    <source>
        <dbReference type="ARBA" id="ARBA00023136"/>
    </source>
</evidence>
<dbReference type="EC" id="3.6.3.41" evidence="8"/>
<dbReference type="AlphaFoldDB" id="A0A1C9W8X4"/>
<keyword evidence="2" id="KW-0547">Nucleotide-binding</keyword>
<accession>A0A1C9W8X4</accession>
<gene>
    <name evidence="8" type="primary">ccmA</name>
    <name evidence="8" type="ORF">AUP74_02194</name>
</gene>
<dbReference type="EMBL" id="CP014143">
    <property type="protein sequence ID" value="AOS97608.1"/>
    <property type="molecule type" value="Genomic_DNA"/>
</dbReference>
<evidence type="ECO:0000256" key="1">
    <source>
        <dbReference type="ARBA" id="ARBA00022448"/>
    </source>
</evidence>